<proteinExistence type="predicted"/>
<gene>
    <name evidence="2" type="ORF">DW007_03170</name>
</gene>
<feature type="compositionally biased region" description="Basic and acidic residues" evidence="1">
    <location>
        <begin position="37"/>
        <end position="53"/>
    </location>
</feature>
<dbReference type="Proteomes" id="UP000285201">
    <property type="component" value="Unassembled WGS sequence"/>
</dbReference>
<name>A0A415ME96_9FIRM</name>
<evidence type="ECO:0000256" key="1">
    <source>
        <dbReference type="SAM" id="MobiDB-lite"/>
    </source>
</evidence>
<accession>A0A415ME96</accession>
<dbReference type="RefSeq" id="WP_118370062.1">
    <property type="nucleotide sequence ID" value="NZ_QROY01000002.1"/>
</dbReference>
<sequence>MKELKNAVIVNGVAYQINATEAQKIAKLLGLGAVEQPKTETPKDTTPKSEPKTASKKSTRIVGSLECDGKFVRTIKGAFLSSKARFAIKMSATEDFGATKLGKGNKTYDALAKDDKYVQIYEFKSAEDATKFMDNQQSRMVK</sequence>
<dbReference type="EMBL" id="QROY01000002">
    <property type="protein sequence ID" value="RHL71163.1"/>
    <property type="molecule type" value="Genomic_DNA"/>
</dbReference>
<organism evidence="2 3">
    <name type="scientific">Lachnospira eligens</name>
    <dbReference type="NCBI Taxonomy" id="39485"/>
    <lineage>
        <taxon>Bacteria</taxon>
        <taxon>Bacillati</taxon>
        <taxon>Bacillota</taxon>
        <taxon>Clostridia</taxon>
        <taxon>Lachnospirales</taxon>
        <taxon>Lachnospiraceae</taxon>
        <taxon>Lachnospira</taxon>
    </lineage>
</organism>
<evidence type="ECO:0000313" key="2">
    <source>
        <dbReference type="EMBL" id="RHL71163.1"/>
    </source>
</evidence>
<protein>
    <submittedName>
        <fullName evidence="2">Uncharacterized protein</fullName>
    </submittedName>
</protein>
<feature type="region of interest" description="Disordered" evidence="1">
    <location>
        <begin position="36"/>
        <end position="59"/>
    </location>
</feature>
<evidence type="ECO:0000313" key="3">
    <source>
        <dbReference type="Proteomes" id="UP000285201"/>
    </source>
</evidence>
<dbReference type="AlphaFoldDB" id="A0A415ME96"/>
<comment type="caution">
    <text evidence="2">The sequence shown here is derived from an EMBL/GenBank/DDBJ whole genome shotgun (WGS) entry which is preliminary data.</text>
</comment>
<reference evidence="2 3" key="1">
    <citation type="submission" date="2018-08" db="EMBL/GenBank/DDBJ databases">
        <title>A genome reference for cultivated species of the human gut microbiota.</title>
        <authorList>
            <person name="Zou Y."/>
            <person name="Xue W."/>
            <person name="Luo G."/>
        </authorList>
    </citation>
    <scope>NUCLEOTIDE SEQUENCE [LARGE SCALE GENOMIC DNA]</scope>
    <source>
        <strain evidence="2 3">AF36-7BH</strain>
    </source>
</reference>